<protein>
    <submittedName>
        <fullName evidence="1">Uncharacterized protein</fullName>
    </submittedName>
</protein>
<gene>
    <name evidence="1" type="ORF">LCGC14_0227720</name>
</gene>
<evidence type="ECO:0000313" key="1">
    <source>
        <dbReference type="EMBL" id="KKN90403.1"/>
    </source>
</evidence>
<proteinExistence type="predicted"/>
<dbReference type="AlphaFoldDB" id="A0A0F9XEY7"/>
<reference evidence="1" key="1">
    <citation type="journal article" date="2015" name="Nature">
        <title>Complex archaea that bridge the gap between prokaryotes and eukaryotes.</title>
        <authorList>
            <person name="Spang A."/>
            <person name="Saw J.H."/>
            <person name="Jorgensen S.L."/>
            <person name="Zaremba-Niedzwiedzka K."/>
            <person name="Martijn J."/>
            <person name="Lind A.E."/>
            <person name="van Eijk R."/>
            <person name="Schleper C."/>
            <person name="Guy L."/>
            <person name="Ettema T.J."/>
        </authorList>
    </citation>
    <scope>NUCLEOTIDE SEQUENCE</scope>
</reference>
<name>A0A0F9XEY7_9ZZZZ</name>
<accession>A0A0F9XEY7</accession>
<organism evidence="1">
    <name type="scientific">marine sediment metagenome</name>
    <dbReference type="NCBI Taxonomy" id="412755"/>
    <lineage>
        <taxon>unclassified sequences</taxon>
        <taxon>metagenomes</taxon>
        <taxon>ecological metagenomes</taxon>
    </lineage>
</organism>
<comment type="caution">
    <text evidence="1">The sequence shown here is derived from an EMBL/GenBank/DDBJ whole genome shotgun (WGS) entry which is preliminary data.</text>
</comment>
<dbReference type="EMBL" id="LAZR01000110">
    <property type="protein sequence ID" value="KKN90403.1"/>
    <property type="molecule type" value="Genomic_DNA"/>
</dbReference>
<sequence length="162" mass="17750">MTKGQNPFRADIAGAMPPDMMTDVEITLKQSSRSLGMFEAYDAFAQQNDRFEPLLESDRITVALLEDVHERASCVVEDAGMIADRGHTDGFVAMMRMTINDVVPDLEALREQAAAAIAVGYNIEEDMPEFGQAGEVLVASPFAPADPIIAFENQADEEEMSF</sequence>